<proteinExistence type="inferred from homology"/>
<keyword evidence="5" id="KW-1185">Reference proteome</keyword>
<dbReference type="SUPFAM" id="SSF51735">
    <property type="entry name" value="NAD(P)-binding Rossmann-fold domains"/>
    <property type="match status" value="1"/>
</dbReference>
<protein>
    <submittedName>
        <fullName evidence="4">Uncharacterized protein</fullName>
    </submittedName>
</protein>
<dbReference type="PRINTS" id="PR00081">
    <property type="entry name" value="GDHRDH"/>
</dbReference>
<dbReference type="PANTHER" id="PTHR43008">
    <property type="entry name" value="BENZIL REDUCTASE"/>
    <property type="match status" value="1"/>
</dbReference>
<reference evidence="4" key="1">
    <citation type="submission" date="2023-08" db="EMBL/GenBank/DDBJ databases">
        <authorList>
            <person name="Audoor S."/>
            <person name="Bilcke G."/>
        </authorList>
    </citation>
    <scope>NUCLEOTIDE SEQUENCE</scope>
</reference>
<comment type="caution">
    <text evidence="4">The sequence shown here is derived from an EMBL/GenBank/DDBJ whole genome shotgun (WGS) entry which is preliminary data.</text>
</comment>
<dbReference type="CDD" id="cd05233">
    <property type="entry name" value="SDR_c"/>
    <property type="match status" value="1"/>
</dbReference>
<gene>
    <name evidence="4" type="ORF">CYCCA115_LOCUS19614</name>
</gene>
<dbReference type="PANTHER" id="PTHR43008:SF7">
    <property type="entry name" value="SHORT CHAIN DEHYDROGENASE_REDUCTASE (AFU_ORTHOLOGUE AFUA_2G00830)"/>
    <property type="match status" value="1"/>
</dbReference>
<evidence type="ECO:0000313" key="4">
    <source>
        <dbReference type="EMBL" id="CAJ1962292.1"/>
    </source>
</evidence>
<dbReference type="Proteomes" id="UP001295423">
    <property type="component" value="Unassembled WGS sequence"/>
</dbReference>
<dbReference type="AlphaFoldDB" id="A0AAD2PWQ6"/>
<comment type="similarity">
    <text evidence="1 3">Belongs to the short-chain dehydrogenases/reductases (SDR) family.</text>
</comment>
<organism evidence="4 5">
    <name type="scientific">Cylindrotheca closterium</name>
    <dbReference type="NCBI Taxonomy" id="2856"/>
    <lineage>
        <taxon>Eukaryota</taxon>
        <taxon>Sar</taxon>
        <taxon>Stramenopiles</taxon>
        <taxon>Ochrophyta</taxon>
        <taxon>Bacillariophyta</taxon>
        <taxon>Bacillariophyceae</taxon>
        <taxon>Bacillariophycidae</taxon>
        <taxon>Bacillariales</taxon>
        <taxon>Bacillariaceae</taxon>
        <taxon>Cylindrotheca</taxon>
    </lineage>
</organism>
<dbReference type="EMBL" id="CAKOGP040002103">
    <property type="protein sequence ID" value="CAJ1962292.1"/>
    <property type="molecule type" value="Genomic_DNA"/>
</dbReference>
<dbReference type="GO" id="GO:0016616">
    <property type="term" value="F:oxidoreductase activity, acting on the CH-OH group of donors, NAD or NADP as acceptor"/>
    <property type="evidence" value="ECO:0007669"/>
    <property type="project" value="UniProtKB-ARBA"/>
</dbReference>
<accession>A0AAD2PWQ6</accession>
<evidence type="ECO:0000313" key="5">
    <source>
        <dbReference type="Proteomes" id="UP001295423"/>
    </source>
</evidence>
<sequence>MSSSTIATTSTVLKAGNTAVITGASSGIGRSMALFCAGKGMTVWMVDVDAPELETAKELAMAKATDGSKVESRVVDVSDCDAMMKLSEEVYADGGNCHFLMNNAGVGKGGDAMTDMQTVAFTMGINTYGPIHGCLAFVPKMKESKQAGIIVNTGSKQGITMPPGNLTYNMSKAALKCYTEGLEHDLRSNDDSKHLRSALLIPGWVNTSIMLKSVRKDKLEKGEDFDPSTVFFHEDKPASGAWMPQQVIDFMLEELDKGLFYIVCPDNDVDRETDNLRMTWAMQDITQDRPPLSRWHPEYKDEFTEFLKTNKAQ</sequence>
<dbReference type="Gene3D" id="3.40.50.720">
    <property type="entry name" value="NAD(P)-binding Rossmann-like Domain"/>
    <property type="match status" value="1"/>
</dbReference>
<name>A0AAD2PWQ6_9STRA</name>
<evidence type="ECO:0000256" key="1">
    <source>
        <dbReference type="ARBA" id="ARBA00006484"/>
    </source>
</evidence>
<dbReference type="InterPro" id="IPR036291">
    <property type="entry name" value="NAD(P)-bd_dom_sf"/>
</dbReference>
<dbReference type="PRINTS" id="PR00080">
    <property type="entry name" value="SDRFAMILY"/>
</dbReference>
<keyword evidence="2" id="KW-0560">Oxidoreductase</keyword>
<evidence type="ECO:0000256" key="2">
    <source>
        <dbReference type="ARBA" id="ARBA00023002"/>
    </source>
</evidence>
<evidence type="ECO:0000256" key="3">
    <source>
        <dbReference type="RuleBase" id="RU000363"/>
    </source>
</evidence>
<dbReference type="Pfam" id="PF00106">
    <property type="entry name" value="adh_short"/>
    <property type="match status" value="1"/>
</dbReference>
<dbReference type="InterPro" id="IPR002347">
    <property type="entry name" value="SDR_fam"/>
</dbReference>
<dbReference type="GO" id="GO:0050664">
    <property type="term" value="F:oxidoreductase activity, acting on NAD(P)H, oxygen as acceptor"/>
    <property type="evidence" value="ECO:0007669"/>
    <property type="project" value="TreeGrafter"/>
</dbReference>